<name>A0A9N9CKF8_9GLOM</name>
<reference evidence="2" key="1">
    <citation type="submission" date="2021-06" db="EMBL/GenBank/DDBJ databases">
        <authorList>
            <person name="Kallberg Y."/>
            <person name="Tangrot J."/>
            <person name="Rosling A."/>
        </authorList>
    </citation>
    <scope>NUCLEOTIDE SEQUENCE</scope>
    <source>
        <strain evidence="2">MA453B</strain>
    </source>
</reference>
<evidence type="ECO:0000256" key="1">
    <source>
        <dbReference type="SAM" id="MobiDB-lite"/>
    </source>
</evidence>
<evidence type="ECO:0000313" key="3">
    <source>
        <dbReference type="Proteomes" id="UP000789405"/>
    </source>
</evidence>
<organism evidence="2 3">
    <name type="scientific">Dentiscutata erythropus</name>
    <dbReference type="NCBI Taxonomy" id="1348616"/>
    <lineage>
        <taxon>Eukaryota</taxon>
        <taxon>Fungi</taxon>
        <taxon>Fungi incertae sedis</taxon>
        <taxon>Mucoromycota</taxon>
        <taxon>Glomeromycotina</taxon>
        <taxon>Glomeromycetes</taxon>
        <taxon>Diversisporales</taxon>
        <taxon>Gigasporaceae</taxon>
        <taxon>Dentiscutata</taxon>
    </lineage>
</organism>
<proteinExistence type="predicted"/>
<feature type="region of interest" description="Disordered" evidence="1">
    <location>
        <begin position="60"/>
        <end position="79"/>
    </location>
</feature>
<gene>
    <name evidence="2" type="ORF">DERYTH_LOCUS7840</name>
</gene>
<accession>A0A9N9CKF8</accession>
<sequence length="136" mass="15435">MNLPSNDDIQLSNPPIHNDTQSSNPIHSDTQFDIRLSNFIYKTSELLNHSNNNNVIVISDDEENDSEYNSNRQEKGKQVKRDIIDDMNSNLSLAYNNTIDLDDEDFTPSEDNNIAKDLSPIPSSSLFENYSRAKAI</sequence>
<protein>
    <submittedName>
        <fullName evidence="2">23660_t:CDS:1</fullName>
    </submittedName>
</protein>
<feature type="region of interest" description="Disordered" evidence="1">
    <location>
        <begin position="1"/>
        <end position="28"/>
    </location>
</feature>
<evidence type="ECO:0000313" key="2">
    <source>
        <dbReference type="EMBL" id="CAG8604960.1"/>
    </source>
</evidence>
<dbReference type="AlphaFoldDB" id="A0A9N9CKF8"/>
<comment type="caution">
    <text evidence="2">The sequence shown here is derived from an EMBL/GenBank/DDBJ whole genome shotgun (WGS) entry which is preliminary data.</text>
</comment>
<dbReference type="Proteomes" id="UP000789405">
    <property type="component" value="Unassembled WGS sequence"/>
</dbReference>
<dbReference type="EMBL" id="CAJVPY010003896">
    <property type="protein sequence ID" value="CAG8604960.1"/>
    <property type="molecule type" value="Genomic_DNA"/>
</dbReference>
<keyword evidence="3" id="KW-1185">Reference proteome</keyword>